<evidence type="ECO:0000313" key="6">
    <source>
        <dbReference type="EMBL" id="MBJ7598178.1"/>
    </source>
</evidence>
<dbReference type="InterPro" id="IPR015943">
    <property type="entry name" value="WD40/YVTN_repeat-like_dom_sf"/>
</dbReference>
<feature type="region of interest" description="Disordered" evidence="4">
    <location>
        <begin position="1"/>
        <end position="32"/>
    </location>
</feature>
<keyword evidence="7" id="KW-1185">Reference proteome</keyword>
<accession>A0A934K9H1</accession>
<dbReference type="InterPro" id="IPR002372">
    <property type="entry name" value="PQQ_rpt_dom"/>
</dbReference>
<evidence type="ECO:0000256" key="3">
    <source>
        <dbReference type="ARBA" id="ARBA00023002"/>
    </source>
</evidence>
<dbReference type="SUPFAM" id="SSF50998">
    <property type="entry name" value="Quinoprotein alcohol dehydrogenase-like"/>
    <property type="match status" value="2"/>
</dbReference>
<gene>
    <name evidence="6" type="ORF">JF922_08850</name>
</gene>
<evidence type="ECO:0000256" key="1">
    <source>
        <dbReference type="ARBA" id="ARBA00001931"/>
    </source>
</evidence>
<comment type="cofactor">
    <cofactor evidence="1">
        <name>pyrroloquinoline quinone</name>
        <dbReference type="ChEBI" id="CHEBI:58442"/>
    </cofactor>
</comment>
<feature type="compositionally biased region" description="Low complexity" evidence="4">
    <location>
        <begin position="1449"/>
        <end position="1476"/>
    </location>
</feature>
<comment type="caution">
    <text evidence="6">The sequence shown here is derived from an EMBL/GenBank/DDBJ whole genome shotgun (WGS) entry which is preliminary data.</text>
</comment>
<dbReference type="PANTHER" id="PTHR32303">
    <property type="entry name" value="QUINOPROTEIN ALCOHOL DEHYDROGENASE (CYTOCHROME C)"/>
    <property type="match status" value="1"/>
</dbReference>
<feature type="non-terminal residue" evidence="6">
    <location>
        <position position="1476"/>
    </location>
</feature>
<organism evidence="6 7">
    <name type="scientific">Candidatus Nephthysia bennettiae</name>
    <dbReference type="NCBI Taxonomy" id="3127016"/>
    <lineage>
        <taxon>Bacteria</taxon>
        <taxon>Bacillati</taxon>
        <taxon>Candidatus Dormiibacterota</taxon>
        <taxon>Candidatus Dormibacteria</taxon>
        <taxon>Candidatus Dormibacterales</taxon>
        <taxon>Candidatus Dormibacteraceae</taxon>
        <taxon>Candidatus Nephthysia</taxon>
    </lineage>
</organism>
<feature type="domain" description="Pyrrolo-quinoline quinone repeat" evidence="5">
    <location>
        <begin position="65"/>
        <end position="272"/>
    </location>
</feature>
<evidence type="ECO:0000259" key="5">
    <source>
        <dbReference type="Pfam" id="PF13360"/>
    </source>
</evidence>
<dbReference type="Pfam" id="PF13360">
    <property type="entry name" value="PQQ_2"/>
    <property type="match status" value="2"/>
</dbReference>
<feature type="domain" description="Pyrrolo-quinoline quinone repeat" evidence="5">
    <location>
        <begin position="367"/>
        <end position="457"/>
    </location>
</feature>
<dbReference type="InterPro" id="IPR011047">
    <property type="entry name" value="Quinoprotein_ADH-like_sf"/>
</dbReference>
<reference evidence="6" key="1">
    <citation type="submission" date="2020-10" db="EMBL/GenBank/DDBJ databases">
        <title>Ca. Dormibacterota MAGs.</title>
        <authorList>
            <person name="Montgomery K."/>
        </authorList>
    </citation>
    <scope>NUCLEOTIDE SEQUENCE [LARGE SCALE GENOMIC DNA]</scope>
    <source>
        <strain evidence="6">SC8812_S17_10</strain>
    </source>
</reference>
<proteinExistence type="inferred from homology"/>
<sequence length="1476" mass="151343">PAADAPARVPSARSAAPSPDPATATPAAPKAAPAQDWPMFLHDLGHNSASTEGILSPANASLLKQGWKTGTGGVIAAAPAVVGGVVYVGSWDGFEYALDAKTGAVKWKTNLGTTTNTACHPPTIGVTSGAAVQNGVVYVGGGDANWYALDAATGTKLWSVFTGDNSQAGGHYNWSSPVLFNGFAYIGVASNCDNPLVQGQLLKVDLNTHLVVGMAKFVPDGQVGGGVWTSPAIDATTGTIYVTTGTLNLATQTLSEALVAVDSGSMAIKDFWQLPRSQAGSDSDWGTSPILFTGGGKALVAAVNKNGVLYAFDRANLAAGKVWQTQIAIGGDCPTCGDGSISSGAFANGVLYFAGGNTTIGGVGYRGAVRAFSPDTGVPLWEHGTDQPVLPSIAWVNGTIVEAEGSTVEVLDAATGKSLYDYPTGGPLYAAPAVSNGSVFFGSSDSNVYALTIGTATTPPADPNCPAGFTCQDIRNPQKGSESTSGSVLTVTASGAAIHGTSDQFRFLYQKTAGDVEVTTHMLSQSTQNTQPQAGLMVRQSSDPAAPFYGLLEYPNNLTENQPKPKLLIWYRTAFGVNSIEANKIYPASLPKYIGIQRQGNVFTGMVSDNGINWQLLPGSRQTIVMPDQVLTGIAQNSGATGNTGTATYSNTTVGKPSFTPTPPQPATPCSQGWGCQDVGDTSPVGDQSLGGGVWTLKGVGNDIGGTQDFFHYVWQTLPGDGVLTARLNTLTNTSANAKAGIMMRQNLDPGSPYYGVFLTPGGNLLVQWRVNSNLVTRPSVTQTGAPPLYLRITRYTESGTTTYTAFTSSDGSNWAVVLGSTVTVNMSGTLLAGMAADANAARVQNTVTFDKVSLTAGAQRPPTLCPVGWTCTDVGTATPPGGQSFDGKTWTFLAGGPDIWDTYDGYRFAYQQLAGDGSVSARVVSQAKGGIWQKSGVMLRAINGTGVDPSAPYYGVFVTPSNGVVVQYRTQQAAFTAQPVQIKGTAAPVFLKVSRFTDPNTKSTQYTAYTSPDGTGWTLVPGSAVTLNITPPMLAGLAADSYAAVPATTVFDSVSISNGGTPPPCLTGWTCADIGQPTPAGQQTLNADKSISVQGGGGDIWNVSDQFHFVWQQVPGDVAVSAQASSQTPTDPWAKAGVMLRASADPGSPYFAALVTPGHGVDVQFRTAQGGITSQVLGAGGVPVYLRVSRVGTTFTAYTSADGATWTVVPGSAQTVAALGGNILGGLAVTSHNTTLLSTVQFNAIAFGAATSPCPAGWTCADVGGPTPAGSETVISGNWTVQGGGGDIWDVADQFRFESQPLPGNALVSARLTAQGNTSPWAKAGVMLRATSDPRSPYFGVFLTPSNGVVVQYRTAQGAGSSNVPTAGAPPLYMAVGRSGTTFTAYTSADGQTWTAIPNSSLVLGNLGGTLLAGLAVTSHNTSLLSAVSFDNVTSSPNLPAASPRGGRQASAASPAPAPAARQSSRAAPASAAPA</sequence>
<dbReference type="Proteomes" id="UP000612893">
    <property type="component" value="Unassembled WGS sequence"/>
</dbReference>
<feature type="region of interest" description="Disordered" evidence="4">
    <location>
        <begin position="1437"/>
        <end position="1476"/>
    </location>
</feature>
<feature type="non-terminal residue" evidence="6">
    <location>
        <position position="1"/>
    </location>
</feature>
<evidence type="ECO:0000256" key="2">
    <source>
        <dbReference type="ARBA" id="ARBA00008156"/>
    </source>
</evidence>
<dbReference type="SMART" id="SM00564">
    <property type="entry name" value="PQQ"/>
    <property type="match status" value="5"/>
</dbReference>
<name>A0A934K9H1_9BACT</name>
<comment type="similarity">
    <text evidence="2">Belongs to the bacterial PQQ dehydrogenase family.</text>
</comment>
<dbReference type="RefSeq" id="WP_338200976.1">
    <property type="nucleotide sequence ID" value="NZ_JAEKNR010000099.1"/>
</dbReference>
<protein>
    <submittedName>
        <fullName evidence="6">PQQ-binding-like beta-propeller repeat protein</fullName>
    </submittedName>
</protein>
<dbReference type="PANTHER" id="PTHR32303:SF10">
    <property type="entry name" value="OUTER MEMBRANE PROTEIN ASSEMBLY FACTOR BAMB"/>
    <property type="match status" value="1"/>
</dbReference>
<dbReference type="InterPro" id="IPR018391">
    <property type="entry name" value="PQQ_b-propeller_rpt"/>
</dbReference>
<dbReference type="Gene3D" id="2.140.10.10">
    <property type="entry name" value="Quinoprotein alcohol dehydrogenase-like superfamily"/>
    <property type="match status" value="1"/>
</dbReference>
<dbReference type="EMBL" id="JAEKNR010000099">
    <property type="protein sequence ID" value="MBJ7598178.1"/>
    <property type="molecule type" value="Genomic_DNA"/>
</dbReference>
<dbReference type="Gene3D" id="2.60.120.200">
    <property type="match status" value="5"/>
</dbReference>
<evidence type="ECO:0000256" key="4">
    <source>
        <dbReference type="SAM" id="MobiDB-lite"/>
    </source>
</evidence>
<evidence type="ECO:0000313" key="7">
    <source>
        <dbReference type="Proteomes" id="UP000612893"/>
    </source>
</evidence>
<keyword evidence="3" id="KW-0560">Oxidoreductase</keyword>
<dbReference type="GO" id="GO:0016491">
    <property type="term" value="F:oxidoreductase activity"/>
    <property type="evidence" value="ECO:0007669"/>
    <property type="project" value="UniProtKB-KW"/>
</dbReference>
<dbReference type="Gene3D" id="2.130.10.10">
    <property type="entry name" value="YVTN repeat-like/Quinoprotein amine dehydrogenase"/>
    <property type="match status" value="1"/>
</dbReference>